<name>A0A1V3X0B0_MYCKA</name>
<evidence type="ECO:0000313" key="4">
    <source>
        <dbReference type="Proteomes" id="UP000188532"/>
    </source>
</evidence>
<dbReference type="AlphaFoldDB" id="A0A1V3X0B0"/>
<reference evidence="4 5" key="1">
    <citation type="submission" date="2017-02" db="EMBL/GenBank/DDBJ databases">
        <title>Complete genome sequences of Mycobacterium kansasii strains isolated from rhesus macaques.</title>
        <authorList>
            <person name="Panda A."/>
            <person name="Nagaraj S."/>
            <person name="Zhao X."/>
            <person name="Tettelin H."/>
            <person name="Detolla L.J."/>
        </authorList>
    </citation>
    <scope>NUCLEOTIDE SEQUENCE [LARGE SCALE GENOMIC DNA]</scope>
    <source>
        <strain evidence="2 4">11-3469</strain>
        <strain evidence="3 5">11-3813</strain>
    </source>
</reference>
<organism evidence="2 4">
    <name type="scientific">Mycobacterium kansasii</name>
    <dbReference type="NCBI Taxonomy" id="1768"/>
    <lineage>
        <taxon>Bacteria</taxon>
        <taxon>Bacillati</taxon>
        <taxon>Actinomycetota</taxon>
        <taxon>Actinomycetes</taxon>
        <taxon>Mycobacteriales</taxon>
        <taxon>Mycobacteriaceae</taxon>
        <taxon>Mycobacterium</taxon>
    </lineage>
</organism>
<evidence type="ECO:0000256" key="1">
    <source>
        <dbReference type="SAM" id="MobiDB-lite"/>
    </source>
</evidence>
<sequence length="48" mass="5049">MAGPDVAGLAGVGPTHWPPISTGTPLLRNPWPINFRGQESRPGSRLAD</sequence>
<evidence type="ECO:0000313" key="2">
    <source>
        <dbReference type="EMBL" id="OOK72793.1"/>
    </source>
</evidence>
<dbReference type="Proteomes" id="UP000189229">
    <property type="component" value="Unassembled WGS sequence"/>
</dbReference>
<proteinExistence type="predicted"/>
<dbReference type="EMBL" id="MVBN01000005">
    <property type="protein sequence ID" value="OOK72793.1"/>
    <property type="molecule type" value="Genomic_DNA"/>
</dbReference>
<evidence type="ECO:0000313" key="3">
    <source>
        <dbReference type="EMBL" id="OOK76599.1"/>
    </source>
</evidence>
<feature type="region of interest" description="Disordered" evidence="1">
    <location>
        <begin position="1"/>
        <end position="48"/>
    </location>
</feature>
<protein>
    <submittedName>
        <fullName evidence="2">Uncharacterized protein</fullName>
    </submittedName>
</protein>
<evidence type="ECO:0000313" key="5">
    <source>
        <dbReference type="Proteomes" id="UP000189229"/>
    </source>
</evidence>
<comment type="caution">
    <text evidence="2">The sequence shown here is derived from an EMBL/GenBank/DDBJ whole genome shotgun (WGS) entry which is preliminary data.</text>
</comment>
<dbReference type="Proteomes" id="UP000188532">
    <property type="component" value="Unassembled WGS sequence"/>
</dbReference>
<gene>
    <name evidence="2" type="ORF">BZL29_4866</name>
    <name evidence="3" type="ORF">BZL30_3166</name>
</gene>
<dbReference type="EMBL" id="MVBM01000003">
    <property type="protein sequence ID" value="OOK76599.1"/>
    <property type="molecule type" value="Genomic_DNA"/>
</dbReference>
<accession>A0A1V3X0B0</accession>